<feature type="transmembrane region" description="Helical" evidence="1">
    <location>
        <begin position="188"/>
        <end position="206"/>
    </location>
</feature>
<sequence length="242" mass="25614">MVGLLNAAAPDTPPDTALVAAEPAAPVATSPPSPFTRCCVWMRPLMPPATPTPLLFTPAPRPAAGAPAPLAAGPRAGKGRMPLRVDTTLPASPTTPSTRPIEGPLPPAELLPLAADSPLTPVSPRVLPKPPMPPGITFSRKLLSGGWTGEGSAALQTIIQHDIRFELSQLSSRVQVSAAANVRHSNPLRSTIVLLLLLLLFLLLLLSKSFHRSRGWIVPLASAMRWRHGSTRPQFPCGRVRT</sequence>
<reference evidence="2" key="1">
    <citation type="journal article" date="2021" name="Proc. Natl. Acad. Sci. U.S.A.">
        <title>Three genomes in the algal genus Volvox reveal the fate of a haploid sex-determining region after a transition to homothallism.</title>
        <authorList>
            <person name="Yamamoto K."/>
            <person name="Hamaji T."/>
            <person name="Kawai-Toyooka H."/>
            <person name="Matsuzaki R."/>
            <person name="Takahashi F."/>
            <person name="Nishimura Y."/>
            <person name="Kawachi M."/>
            <person name="Noguchi H."/>
            <person name="Minakuchi Y."/>
            <person name="Umen J.G."/>
            <person name="Toyoda A."/>
            <person name="Nozaki H."/>
        </authorList>
    </citation>
    <scope>NUCLEOTIDE SEQUENCE</scope>
    <source>
        <strain evidence="2">NIES-3780</strain>
    </source>
</reference>
<evidence type="ECO:0000313" key="2">
    <source>
        <dbReference type="EMBL" id="GIL63624.1"/>
    </source>
</evidence>
<organism evidence="2 3">
    <name type="scientific">Volvox africanus</name>
    <dbReference type="NCBI Taxonomy" id="51714"/>
    <lineage>
        <taxon>Eukaryota</taxon>
        <taxon>Viridiplantae</taxon>
        <taxon>Chlorophyta</taxon>
        <taxon>core chlorophytes</taxon>
        <taxon>Chlorophyceae</taxon>
        <taxon>CS clade</taxon>
        <taxon>Chlamydomonadales</taxon>
        <taxon>Volvocaceae</taxon>
        <taxon>Volvox</taxon>
    </lineage>
</organism>
<dbReference type="Proteomes" id="UP000747399">
    <property type="component" value="Unassembled WGS sequence"/>
</dbReference>
<proteinExistence type="predicted"/>
<dbReference type="AlphaFoldDB" id="A0A8J4BKR5"/>
<evidence type="ECO:0000313" key="3">
    <source>
        <dbReference type="Proteomes" id="UP000747399"/>
    </source>
</evidence>
<name>A0A8J4BKR5_9CHLO</name>
<accession>A0A8J4BKR5</accession>
<gene>
    <name evidence="2" type="ORF">Vafri_17663</name>
</gene>
<keyword evidence="1" id="KW-0812">Transmembrane</keyword>
<keyword evidence="1" id="KW-0472">Membrane</keyword>
<protein>
    <submittedName>
        <fullName evidence="2">Uncharacterized protein</fullName>
    </submittedName>
</protein>
<dbReference type="EMBL" id="BNCO01000059">
    <property type="protein sequence ID" value="GIL63624.1"/>
    <property type="molecule type" value="Genomic_DNA"/>
</dbReference>
<evidence type="ECO:0000256" key="1">
    <source>
        <dbReference type="SAM" id="Phobius"/>
    </source>
</evidence>
<keyword evidence="1" id="KW-1133">Transmembrane helix</keyword>
<comment type="caution">
    <text evidence="2">The sequence shown here is derived from an EMBL/GenBank/DDBJ whole genome shotgun (WGS) entry which is preliminary data.</text>
</comment>
<keyword evidence="3" id="KW-1185">Reference proteome</keyword>